<keyword evidence="1" id="KW-0227">DNA damage</keyword>
<dbReference type="SUPFAM" id="SSF46767">
    <property type="entry name" value="Methylated DNA-protein cysteine methyltransferase, C-terminal domain"/>
    <property type="match status" value="1"/>
</dbReference>
<dbReference type="PANTHER" id="PTHR42942">
    <property type="entry name" value="6-O-METHYLGUANINE DNA METHYLTRANSFERASE"/>
    <property type="match status" value="1"/>
</dbReference>
<dbReference type="CDD" id="cd06445">
    <property type="entry name" value="ATase"/>
    <property type="match status" value="1"/>
</dbReference>
<keyword evidence="7" id="KW-1185">Reference proteome</keyword>
<dbReference type="AlphaFoldDB" id="A0A9P8T681"/>
<dbReference type="Pfam" id="PF01035">
    <property type="entry name" value="DNA_binding_1"/>
    <property type="match status" value="1"/>
</dbReference>
<dbReference type="GO" id="GO:0003824">
    <property type="term" value="F:catalytic activity"/>
    <property type="evidence" value="ECO:0007669"/>
    <property type="project" value="InterPro"/>
</dbReference>
<evidence type="ECO:0000313" key="6">
    <source>
        <dbReference type="EMBL" id="KAH3666696.1"/>
    </source>
</evidence>
<reference evidence="6" key="1">
    <citation type="journal article" date="2021" name="Open Biol.">
        <title>Shared evolutionary footprints suggest mitochondrial oxidative damage underlies multiple complex I losses in fungi.</title>
        <authorList>
            <person name="Schikora-Tamarit M.A."/>
            <person name="Marcet-Houben M."/>
            <person name="Nosek J."/>
            <person name="Gabaldon T."/>
        </authorList>
    </citation>
    <scope>NUCLEOTIDE SEQUENCE</scope>
    <source>
        <strain evidence="6">CBS6341</strain>
    </source>
</reference>
<evidence type="ECO:0000256" key="1">
    <source>
        <dbReference type="ARBA" id="ARBA00022763"/>
    </source>
</evidence>
<dbReference type="InterPro" id="IPR036388">
    <property type="entry name" value="WH-like_DNA-bd_sf"/>
</dbReference>
<comment type="caution">
    <text evidence="6">The sequence shown here is derived from an EMBL/GenBank/DDBJ whole genome shotgun (WGS) entry which is preliminary data.</text>
</comment>
<dbReference type="Gene3D" id="1.10.10.10">
    <property type="entry name" value="Winged helix-like DNA-binding domain superfamily/Winged helix DNA-binding domain"/>
    <property type="match status" value="1"/>
</dbReference>
<dbReference type="PANTHER" id="PTHR42942:SF1">
    <property type="entry name" value="ALKYLTRANSFERASE-LIKE PROTEIN 1"/>
    <property type="match status" value="1"/>
</dbReference>
<dbReference type="InterPro" id="IPR052520">
    <property type="entry name" value="ATL_DNA_repair"/>
</dbReference>
<reference evidence="6" key="2">
    <citation type="submission" date="2021-01" db="EMBL/GenBank/DDBJ databases">
        <authorList>
            <person name="Schikora-Tamarit M.A."/>
        </authorList>
    </citation>
    <scope>NUCLEOTIDE SEQUENCE</scope>
    <source>
        <strain evidence="6">CBS6341</strain>
    </source>
</reference>
<evidence type="ECO:0000313" key="7">
    <source>
        <dbReference type="Proteomes" id="UP000769528"/>
    </source>
</evidence>
<dbReference type="InterPro" id="IPR036217">
    <property type="entry name" value="MethylDNA_cys_MeTrfase_DNAb"/>
</dbReference>
<sequence>MSRQDEARAFHYAVYDTVQQIPYGKVTSYGHIAKLIYKPKNSRHVGQALKYLSIEGPNDYPYHLNNVPWWRVINGAGAISPRDESSVQRQLQLLIEEGVVVVNNKVKLSEFGWFPETEFDDYT</sequence>
<organism evidence="6 7">
    <name type="scientific">Wickerhamomyces mucosus</name>
    <dbReference type="NCBI Taxonomy" id="1378264"/>
    <lineage>
        <taxon>Eukaryota</taxon>
        <taxon>Fungi</taxon>
        <taxon>Dikarya</taxon>
        <taxon>Ascomycota</taxon>
        <taxon>Saccharomycotina</taxon>
        <taxon>Saccharomycetes</taxon>
        <taxon>Phaffomycetales</taxon>
        <taxon>Wickerhamomycetaceae</taxon>
        <taxon>Wickerhamomyces</taxon>
    </lineage>
</organism>
<evidence type="ECO:0000256" key="4">
    <source>
        <dbReference type="ARBA" id="ARBA00033095"/>
    </source>
</evidence>
<gene>
    <name evidence="6" type="ORF">WICMUC_005513</name>
</gene>
<dbReference type="InterPro" id="IPR014048">
    <property type="entry name" value="MethylDNA_cys_MeTrfase_DNA-bd"/>
</dbReference>
<name>A0A9P8T681_9ASCO</name>
<proteinExistence type="predicted"/>
<evidence type="ECO:0000259" key="5">
    <source>
        <dbReference type="Pfam" id="PF01035"/>
    </source>
</evidence>
<protein>
    <recommendedName>
        <fullName evidence="2">6-O-methylguanine-DNA methyltransferase</fullName>
    </recommendedName>
    <alternativeName>
        <fullName evidence="4">DNA repair MTase</fullName>
    </alternativeName>
    <alternativeName>
        <fullName evidence="3">O-6-methylguanine-DNA-alkyltransferase</fullName>
    </alternativeName>
</protein>
<dbReference type="Proteomes" id="UP000769528">
    <property type="component" value="Unassembled WGS sequence"/>
</dbReference>
<dbReference type="GO" id="GO:0006281">
    <property type="term" value="P:DNA repair"/>
    <property type="evidence" value="ECO:0007669"/>
    <property type="project" value="InterPro"/>
</dbReference>
<dbReference type="EMBL" id="JAEUBF010001406">
    <property type="protein sequence ID" value="KAH3666696.1"/>
    <property type="molecule type" value="Genomic_DNA"/>
</dbReference>
<accession>A0A9P8T681</accession>
<evidence type="ECO:0000256" key="3">
    <source>
        <dbReference type="ARBA" id="ARBA00031621"/>
    </source>
</evidence>
<feature type="domain" description="Methylated-DNA-[protein]-cysteine S-methyltransferase DNA binding" evidence="5">
    <location>
        <begin position="10"/>
        <end position="99"/>
    </location>
</feature>
<evidence type="ECO:0000256" key="2">
    <source>
        <dbReference type="ARBA" id="ARBA00030795"/>
    </source>
</evidence>
<dbReference type="OrthoDB" id="2548197at2759"/>